<accession>A0A7L6WMU5</accession>
<keyword evidence="1" id="KW-1133">Transmembrane helix</keyword>
<dbReference type="AlphaFoldDB" id="A0A7L6WMU5"/>
<keyword evidence="1" id="KW-0812">Transmembrane</keyword>
<keyword evidence="1" id="KW-0472">Membrane</keyword>
<evidence type="ECO:0000313" key="2">
    <source>
        <dbReference type="EMBL" id="QMI51956.1"/>
    </source>
</evidence>
<evidence type="ECO:0000256" key="1">
    <source>
        <dbReference type="SAM" id="Phobius"/>
    </source>
</evidence>
<sequence length="414" mass="48225">MDYKRILKKYTLILRITTVLLIILLFFLRCLFLENSTIQLIALVSVVGLVVILKNYLNSLLVGETQKILKETMGLDFWYESIQLYGKSRRKKNQINARIASITYAYMIGDFPSVINQTEELQFAGIRKTYLDFLWFISLKASLLSGKINNKDDLLKSLHYLNSKDEKAKEVEQREFIAMYDILVERKPNDFFNLTTAPQAFERLELQYFKALNEQLSGNKAQARSLFEEIAQEDERLYFVQMARQWLANNGEGILKYSEQELERIETLTADLPSLELGKPKKNKKKWLWLLLIIPVLMLLGIIQTTIDEKKSDDGIYYLIVKNQSTKTATIDKRFWIKIDGEQITLKDVEGEHTYHFDSQNDEFTKDSEIYSCMLHDGTLLLVNDGIENEQAEYVSPESSWYSGYEQGKVKIEK</sequence>
<name>A0A7L6WMU5_STRSL</name>
<organism evidence="2 3">
    <name type="scientific">Streptococcus salivarius</name>
    <dbReference type="NCBI Taxonomy" id="1304"/>
    <lineage>
        <taxon>Bacteria</taxon>
        <taxon>Bacillati</taxon>
        <taxon>Bacillota</taxon>
        <taxon>Bacilli</taxon>
        <taxon>Lactobacillales</taxon>
        <taxon>Streptococcaceae</taxon>
        <taxon>Streptococcus</taxon>
    </lineage>
</organism>
<dbReference type="EMBL" id="CP054153">
    <property type="protein sequence ID" value="QMI51956.1"/>
    <property type="molecule type" value="Genomic_DNA"/>
</dbReference>
<feature type="transmembrane region" description="Helical" evidence="1">
    <location>
        <begin position="38"/>
        <end position="57"/>
    </location>
</feature>
<feature type="transmembrane region" description="Helical" evidence="1">
    <location>
        <begin position="12"/>
        <end position="32"/>
    </location>
</feature>
<dbReference type="Proteomes" id="UP000516705">
    <property type="component" value="Chromosome"/>
</dbReference>
<reference evidence="2 3" key="1">
    <citation type="journal article" date="2020" name="Microbiol. Resour. Announc.">
        <title>Complete Genome Sequence of Streptococcus salivarius DB-B5, a Novel Probiotic Candidate Isolated from the Supragingival Plaque of a Healthy Female Subject.</title>
        <authorList>
            <person name="Fields F.R."/>
            <person name="Li X."/>
            <person name="Navarre W.W."/>
            <person name="Naito M."/>
        </authorList>
    </citation>
    <scope>NUCLEOTIDE SEQUENCE [LARGE SCALE GENOMIC DNA]</scope>
    <source>
        <strain evidence="2 3">DB-B5</strain>
    </source>
</reference>
<protein>
    <submittedName>
        <fullName evidence="2">Uncharacterized protein</fullName>
    </submittedName>
</protein>
<evidence type="ECO:0000313" key="3">
    <source>
        <dbReference type="Proteomes" id="UP000516705"/>
    </source>
</evidence>
<feature type="transmembrane region" description="Helical" evidence="1">
    <location>
        <begin position="287"/>
        <end position="307"/>
    </location>
</feature>
<gene>
    <name evidence="2" type="ORF">HRE60_05885</name>
</gene>
<proteinExistence type="predicted"/>